<evidence type="ECO:0000313" key="1">
    <source>
        <dbReference type="EMBL" id="KAK3283394.1"/>
    </source>
</evidence>
<name>A0AAE0GS78_9CHLO</name>
<keyword evidence="2" id="KW-1185">Reference proteome</keyword>
<proteinExistence type="predicted"/>
<sequence length="146" mass="16627">MEFNSLSAEKFQEFADSFVEGIGKHELQPYFMETRYELDEEGNAIMYDALVVKAQLAFFGIALRDHDFMGPAFADYADVVCAPPAQWTEGRSLRARACTYDTFEEFGKEEAPRYGKIENVFEMEAGVKYESMDSYLQAIKVAVHIS</sequence>
<dbReference type="EMBL" id="LGRX02002814">
    <property type="protein sequence ID" value="KAK3283394.1"/>
    <property type="molecule type" value="Genomic_DNA"/>
</dbReference>
<organism evidence="1 2">
    <name type="scientific">Cymbomonas tetramitiformis</name>
    <dbReference type="NCBI Taxonomy" id="36881"/>
    <lineage>
        <taxon>Eukaryota</taxon>
        <taxon>Viridiplantae</taxon>
        <taxon>Chlorophyta</taxon>
        <taxon>Pyramimonadophyceae</taxon>
        <taxon>Pyramimonadales</taxon>
        <taxon>Pyramimonadaceae</taxon>
        <taxon>Cymbomonas</taxon>
    </lineage>
</organism>
<dbReference type="AlphaFoldDB" id="A0AAE0GS78"/>
<reference evidence="1 2" key="1">
    <citation type="journal article" date="2015" name="Genome Biol. Evol.">
        <title>Comparative Genomics of a Bacterivorous Green Alga Reveals Evolutionary Causalities and Consequences of Phago-Mixotrophic Mode of Nutrition.</title>
        <authorList>
            <person name="Burns J.A."/>
            <person name="Paasch A."/>
            <person name="Narechania A."/>
            <person name="Kim E."/>
        </authorList>
    </citation>
    <scope>NUCLEOTIDE SEQUENCE [LARGE SCALE GENOMIC DNA]</scope>
    <source>
        <strain evidence="1 2">PLY_AMNH</strain>
    </source>
</reference>
<protein>
    <submittedName>
        <fullName evidence="1">Uncharacterized protein</fullName>
    </submittedName>
</protein>
<gene>
    <name evidence="1" type="ORF">CYMTET_8910</name>
</gene>
<accession>A0AAE0GS78</accession>
<comment type="caution">
    <text evidence="1">The sequence shown here is derived from an EMBL/GenBank/DDBJ whole genome shotgun (WGS) entry which is preliminary data.</text>
</comment>
<evidence type="ECO:0000313" key="2">
    <source>
        <dbReference type="Proteomes" id="UP001190700"/>
    </source>
</evidence>
<dbReference type="Proteomes" id="UP001190700">
    <property type="component" value="Unassembled WGS sequence"/>
</dbReference>